<dbReference type="InterPro" id="IPR050155">
    <property type="entry name" value="HAD-like_hydrolase_sf"/>
</dbReference>
<evidence type="ECO:0000313" key="11">
    <source>
        <dbReference type="Proteomes" id="UP000283095"/>
    </source>
</evidence>
<feature type="active site" description="Schiff-base intermediate with substrate" evidence="9">
    <location>
        <position position="64"/>
    </location>
</feature>
<evidence type="ECO:0000256" key="7">
    <source>
        <dbReference type="ARBA" id="ARBA00056573"/>
    </source>
</evidence>
<dbReference type="FunFam" id="1.10.150.240:FF:000006">
    <property type="entry name" value="Phosphonoacetaldehyde hydrolase"/>
    <property type="match status" value="1"/>
</dbReference>
<dbReference type="GO" id="GO:0050194">
    <property type="term" value="F:phosphonoacetaldehyde hydrolase activity"/>
    <property type="evidence" value="ECO:0007669"/>
    <property type="project" value="UniProtKB-UniRule"/>
</dbReference>
<dbReference type="Gene3D" id="1.10.150.240">
    <property type="entry name" value="Putative phosphatase, domain 2"/>
    <property type="match status" value="1"/>
</dbReference>
<dbReference type="SFLD" id="SFLDG01129">
    <property type="entry name" value="C1.5:_HAD__Beta-PGM__Phosphata"/>
    <property type="match status" value="1"/>
</dbReference>
<evidence type="ECO:0000256" key="6">
    <source>
        <dbReference type="ARBA" id="ARBA00052005"/>
    </source>
</evidence>
<dbReference type="EC" id="3.11.1.1" evidence="8 9"/>
<dbReference type="InterPro" id="IPR023214">
    <property type="entry name" value="HAD_sf"/>
</dbReference>
<dbReference type="SUPFAM" id="SSF56784">
    <property type="entry name" value="HAD-like"/>
    <property type="match status" value="1"/>
</dbReference>
<comment type="similarity">
    <text evidence="9">Belongs to the HAD-like hydrolase superfamily. PhnX family.</text>
</comment>
<keyword evidence="2 9" id="KW-0479">Metal-binding</keyword>
<dbReference type="Pfam" id="PF00702">
    <property type="entry name" value="Hydrolase"/>
    <property type="match status" value="1"/>
</dbReference>
<dbReference type="NCBIfam" id="TIGR01422">
    <property type="entry name" value="phosphonatase"/>
    <property type="match status" value="1"/>
</dbReference>
<dbReference type="GO" id="GO:0019700">
    <property type="term" value="P:organic phosphonate catabolic process"/>
    <property type="evidence" value="ECO:0007669"/>
    <property type="project" value="InterPro"/>
</dbReference>
<dbReference type="EMBL" id="CP026095">
    <property type="protein sequence ID" value="AZV43496.1"/>
    <property type="molecule type" value="Genomic_DNA"/>
</dbReference>
<dbReference type="AlphaFoldDB" id="A0A3Q9RP27"/>
<proteinExistence type="inferred from homology"/>
<evidence type="ECO:0000256" key="1">
    <source>
        <dbReference type="ARBA" id="ARBA00011738"/>
    </source>
</evidence>
<reference evidence="10 11" key="1">
    <citation type="submission" date="2018-01" db="EMBL/GenBank/DDBJ databases">
        <title>Bacillus asahii Genome sequencing and assembly.</title>
        <authorList>
            <person name="Jiang H."/>
            <person name="Feng Y."/>
            <person name="Zhao F."/>
            <person name="Lin X."/>
        </authorList>
    </citation>
    <scope>NUCLEOTIDE SEQUENCE [LARGE SCALE GENOMIC DNA]</scope>
    <source>
        <strain evidence="10 11">OM18</strain>
    </source>
</reference>
<evidence type="ECO:0000256" key="8">
    <source>
        <dbReference type="ARBA" id="ARBA00066472"/>
    </source>
</evidence>
<evidence type="ECO:0000256" key="4">
    <source>
        <dbReference type="ARBA" id="ARBA00022842"/>
    </source>
</evidence>
<dbReference type="InterPro" id="IPR006323">
    <property type="entry name" value="Phosphonoacetald_hydro"/>
</dbReference>
<dbReference type="InterPro" id="IPR023198">
    <property type="entry name" value="PGP-like_dom2"/>
</dbReference>
<protein>
    <recommendedName>
        <fullName evidence="8 9">Phosphonoacetaldehyde hydrolase</fullName>
        <shortName evidence="9">Phosphonatase</shortName>
        <ecNumber evidence="8 9">3.11.1.1</ecNumber>
    </recommendedName>
    <alternativeName>
        <fullName evidence="9">Phosphonoacetaldehyde phosphonohydrolase</fullName>
    </alternativeName>
</protein>
<dbReference type="PANTHER" id="PTHR43434">
    <property type="entry name" value="PHOSPHOGLYCOLATE PHOSPHATASE"/>
    <property type="match status" value="1"/>
</dbReference>
<evidence type="ECO:0000313" key="10">
    <source>
        <dbReference type="EMBL" id="AZV43496.1"/>
    </source>
</evidence>
<dbReference type="PANTHER" id="PTHR43434:SF19">
    <property type="entry name" value="PHOSPHONOACETALDEHYDE HYDROLASE"/>
    <property type="match status" value="1"/>
</dbReference>
<dbReference type="GO" id="GO:0008967">
    <property type="term" value="F:phosphoglycolate phosphatase activity"/>
    <property type="evidence" value="ECO:0007669"/>
    <property type="project" value="TreeGrafter"/>
</dbReference>
<feature type="binding site" evidence="9">
    <location>
        <position position="197"/>
    </location>
    <ligand>
        <name>Mg(2+)</name>
        <dbReference type="ChEBI" id="CHEBI:18420"/>
    </ligand>
</feature>
<dbReference type="OrthoDB" id="5504491at2"/>
<evidence type="ECO:0000256" key="9">
    <source>
        <dbReference type="HAMAP-Rule" id="MF_01375"/>
    </source>
</evidence>
<accession>A0A3Q9RP27</accession>
<organism evidence="10 11">
    <name type="scientific">Peribacillus asahii</name>
    <dbReference type="NCBI Taxonomy" id="228899"/>
    <lineage>
        <taxon>Bacteria</taxon>
        <taxon>Bacillati</taxon>
        <taxon>Bacillota</taxon>
        <taxon>Bacilli</taxon>
        <taxon>Bacillales</taxon>
        <taxon>Bacillaceae</taxon>
        <taxon>Peribacillus</taxon>
    </lineage>
</organism>
<feature type="binding site" evidence="9">
    <location>
        <position position="23"/>
    </location>
    <ligand>
        <name>Mg(2+)</name>
        <dbReference type="ChEBI" id="CHEBI:18420"/>
    </ligand>
</feature>
<dbReference type="InterPro" id="IPR036412">
    <property type="entry name" value="HAD-like_sf"/>
</dbReference>
<comment type="function">
    <text evidence="7 9">Involved in phosphonate degradation.</text>
</comment>
<comment type="subunit">
    <text evidence="1 9">Homodimer.</text>
</comment>
<dbReference type="GO" id="GO:0006281">
    <property type="term" value="P:DNA repair"/>
    <property type="evidence" value="ECO:0007669"/>
    <property type="project" value="TreeGrafter"/>
</dbReference>
<dbReference type="HAMAP" id="MF_01375">
    <property type="entry name" value="PhnX"/>
    <property type="match status" value="1"/>
</dbReference>
<keyword evidence="4 9" id="KW-0460">Magnesium</keyword>
<comment type="catalytic activity">
    <reaction evidence="6 9">
        <text>phosphonoacetaldehyde + H2O = acetaldehyde + phosphate + H(+)</text>
        <dbReference type="Rhea" id="RHEA:18905"/>
        <dbReference type="ChEBI" id="CHEBI:15343"/>
        <dbReference type="ChEBI" id="CHEBI:15377"/>
        <dbReference type="ChEBI" id="CHEBI:15378"/>
        <dbReference type="ChEBI" id="CHEBI:43474"/>
        <dbReference type="ChEBI" id="CHEBI:58383"/>
        <dbReference type="EC" id="3.11.1.1"/>
    </reaction>
</comment>
<dbReference type="GO" id="GO:0005829">
    <property type="term" value="C:cytosol"/>
    <property type="evidence" value="ECO:0007669"/>
    <property type="project" value="TreeGrafter"/>
</dbReference>
<name>A0A3Q9RP27_9BACI</name>
<evidence type="ECO:0000256" key="3">
    <source>
        <dbReference type="ARBA" id="ARBA00022801"/>
    </source>
</evidence>
<keyword evidence="3 9" id="KW-0378">Hydrolase</keyword>
<dbReference type="CDD" id="cd02586">
    <property type="entry name" value="HAD_PHN"/>
    <property type="match status" value="1"/>
</dbReference>
<dbReference type="KEGG" id="pasa:BAOM_2887"/>
<dbReference type="SFLD" id="SFLDS00003">
    <property type="entry name" value="Haloacid_Dehalogenase"/>
    <property type="match status" value="1"/>
</dbReference>
<gene>
    <name evidence="9 10" type="primary">phnX</name>
    <name evidence="10" type="ORF">BAOM_2887</name>
</gene>
<keyword evidence="5 9" id="KW-0704">Schiff base</keyword>
<feature type="binding site" evidence="9">
    <location>
        <position position="25"/>
    </location>
    <ligand>
        <name>Mg(2+)</name>
        <dbReference type="ChEBI" id="CHEBI:18420"/>
    </ligand>
</feature>
<feature type="active site" description="Nucleophile" evidence="9">
    <location>
        <position position="23"/>
    </location>
</feature>
<dbReference type="Gene3D" id="3.40.50.1000">
    <property type="entry name" value="HAD superfamily/HAD-like"/>
    <property type="match status" value="1"/>
</dbReference>
<dbReference type="GO" id="GO:0000287">
    <property type="term" value="F:magnesium ion binding"/>
    <property type="evidence" value="ECO:0007669"/>
    <property type="project" value="UniProtKB-UniRule"/>
</dbReference>
<dbReference type="SFLD" id="SFLDG01135">
    <property type="entry name" value="C1.5.6:_HAD__Beta-PGM__Phospha"/>
    <property type="match status" value="1"/>
</dbReference>
<comment type="cofactor">
    <cofactor evidence="9">
        <name>Mg(2+)</name>
        <dbReference type="ChEBI" id="CHEBI:18420"/>
    </cofactor>
    <text evidence="9">Binds 1 Mg(2+) ion per subunit.</text>
</comment>
<evidence type="ECO:0000256" key="5">
    <source>
        <dbReference type="ARBA" id="ARBA00023270"/>
    </source>
</evidence>
<dbReference type="Proteomes" id="UP000283095">
    <property type="component" value="Chromosome"/>
</dbReference>
<sequence>MKHKTITKWVKLLSEKIEAVIFDWAGTTVDYGCLAPMNVFVEIFKEREIVVTSEEVRGPMGMNKWDHIYELCQLHSVKTQWRAKYDKYPGKEDIDELYLRFEPILLSNLRSFAKPIEGIIDVVDKLRKQGIKIGSTSGYTKEMLDIVAEEAAEHGYKPDIRITSETVGKGRPFPYMCYENAIQLDINGMQKMIKVGDTVSDIQEGIQAGMWSVGVILGSSLHGFSEREINYMNQTDLFMSMEAARTKFYQAGAHFVINSIKELPESIERLNDLLQQGVYPHEYTKRREMGQWETSIIQ</sequence>
<evidence type="ECO:0000256" key="2">
    <source>
        <dbReference type="ARBA" id="ARBA00022723"/>
    </source>
</evidence>